<organism evidence="2 3">
    <name type="scientific">Amniculicola lignicola CBS 123094</name>
    <dbReference type="NCBI Taxonomy" id="1392246"/>
    <lineage>
        <taxon>Eukaryota</taxon>
        <taxon>Fungi</taxon>
        <taxon>Dikarya</taxon>
        <taxon>Ascomycota</taxon>
        <taxon>Pezizomycotina</taxon>
        <taxon>Dothideomycetes</taxon>
        <taxon>Pleosporomycetidae</taxon>
        <taxon>Pleosporales</taxon>
        <taxon>Amniculicolaceae</taxon>
        <taxon>Amniculicola</taxon>
    </lineage>
</organism>
<dbReference type="Proteomes" id="UP000799779">
    <property type="component" value="Unassembled WGS sequence"/>
</dbReference>
<dbReference type="Gene3D" id="3.90.1590.10">
    <property type="entry name" value="glutathione-dependent formaldehyde- activating enzyme (gfa)"/>
    <property type="match status" value="1"/>
</dbReference>
<evidence type="ECO:0000313" key="3">
    <source>
        <dbReference type="Proteomes" id="UP000799779"/>
    </source>
</evidence>
<protein>
    <recommendedName>
        <fullName evidence="4">CENP-V/GFA domain-containing protein</fullName>
    </recommendedName>
</protein>
<accession>A0A6A5WBU4</accession>
<proteinExistence type="predicted"/>
<feature type="region of interest" description="Disordered" evidence="1">
    <location>
        <begin position="271"/>
        <end position="314"/>
    </location>
</feature>
<gene>
    <name evidence="2" type="ORF">P154DRAFT_564568</name>
</gene>
<dbReference type="OrthoDB" id="3907216at2759"/>
<evidence type="ECO:0000256" key="1">
    <source>
        <dbReference type="SAM" id="MobiDB-lite"/>
    </source>
</evidence>
<evidence type="ECO:0000313" key="2">
    <source>
        <dbReference type="EMBL" id="KAF1998598.1"/>
    </source>
</evidence>
<reference evidence="2" key="1">
    <citation type="journal article" date="2020" name="Stud. Mycol.">
        <title>101 Dothideomycetes genomes: a test case for predicting lifestyles and emergence of pathogens.</title>
        <authorList>
            <person name="Haridas S."/>
            <person name="Albert R."/>
            <person name="Binder M."/>
            <person name="Bloem J."/>
            <person name="Labutti K."/>
            <person name="Salamov A."/>
            <person name="Andreopoulos B."/>
            <person name="Baker S."/>
            <person name="Barry K."/>
            <person name="Bills G."/>
            <person name="Bluhm B."/>
            <person name="Cannon C."/>
            <person name="Castanera R."/>
            <person name="Culley D."/>
            <person name="Daum C."/>
            <person name="Ezra D."/>
            <person name="Gonzalez J."/>
            <person name="Henrissat B."/>
            <person name="Kuo A."/>
            <person name="Liang C."/>
            <person name="Lipzen A."/>
            <person name="Lutzoni F."/>
            <person name="Magnuson J."/>
            <person name="Mondo S."/>
            <person name="Nolan M."/>
            <person name="Ohm R."/>
            <person name="Pangilinan J."/>
            <person name="Park H.-J."/>
            <person name="Ramirez L."/>
            <person name="Alfaro M."/>
            <person name="Sun H."/>
            <person name="Tritt A."/>
            <person name="Yoshinaga Y."/>
            <person name="Zwiers L.-H."/>
            <person name="Turgeon B."/>
            <person name="Goodwin S."/>
            <person name="Spatafora J."/>
            <person name="Crous P."/>
            <person name="Grigoriev I."/>
        </authorList>
    </citation>
    <scope>NUCLEOTIDE SEQUENCE</scope>
    <source>
        <strain evidence="2">CBS 123094</strain>
    </source>
</reference>
<evidence type="ECO:0008006" key="4">
    <source>
        <dbReference type="Google" id="ProtNLM"/>
    </source>
</evidence>
<sequence length="397" mass="43835">MAFQAGQTLHGSCACGRNRYVVEIPGQQAQHAELRYDNTSASRNHSASPLTLWLRVPLTWYTSATFSQFPDESRSSIQRTFISPFDSHSRRQFCGFCGTQLTSWHERTQDDAEHICLTVGSLLDEDQGLLGALGLLPGDSSDDDSGAAEGPSTGSARSANTASRTVARASPQGKGAPWFEEMVENSRLGRFKQQRGGHASRDGSVRVEWEVMEWTEADDADDEGSGNASSPAKRKLGDIVDEDTEMRTVVLLTLYEDKGNEGLWRMMGVGQRGGPAKPAHPITPHRTLTPSRIRTDPVSPRKSSRPVEPPRAPSDVKHITNAIAFPMLQHTWRWAHQPDTMADAPLWSLGDGLGLRGNEDWKHTYSPSRCSTVFQIRDDMPTDLFPNPNPQTLLRTT</sequence>
<feature type="region of interest" description="Disordered" evidence="1">
    <location>
        <begin position="216"/>
        <end position="236"/>
    </location>
</feature>
<feature type="compositionally biased region" description="Polar residues" evidence="1">
    <location>
        <begin position="153"/>
        <end position="164"/>
    </location>
</feature>
<keyword evidence="3" id="KW-1185">Reference proteome</keyword>
<name>A0A6A5WBU4_9PLEO</name>
<dbReference type="EMBL" id="ML977602">
    <property type="protein sequence ID" value="KAF1998598.1"/>
    <property type="molecule type" value="Genomic_DNA"/>
</dbReference>
<feature type="region of interest" description="Disordered" evidence="1">
    <location>
        <begin position="134"/>
        <end position="177"/>
    </location>
</feature>
<dbReference type="AlphaFoldDB" id="A0A6A5WBU4"/>